<dbReference type="GeneID" id="59331651"/>
<evidence type="ECO:0000313" key="1">
    <source>
        <dbReference type="EMBL" id="KAF6220109.1"/>
    </source>
</evidence>
<protein>
    <submittedName>
        <fullName evidence="1">Uncharacterized protein</fullName>
    </submittedName>
</protein>
<dbReference type="AlphaFoldDB" id="A0A8H6CAZ4"/>
<organism evidence="1 2">
    <name type="scientific">Letharia lupina</name>
    <dbReference type="NCBI Taxonomy" id="560253"/>
    <lineage>
        <taxon>Eukaryota</taxon>
        <taxon>Fungi</taxon>
        <taxon>Dikarya</taxon>
        <taxon>Ascomycota</taxon>
        <taxon>Pezizomycotina</taxon>
        <taxon>Lecanoromycetes</taxon>
        <taxon>OSLEUM clade</taxon>
        <taxon>Lecanoromycetidae</taxon>
        <taxon>Lecanorales</taxon>
        <taxon>Lecanorineae</taxon>
        <taxon>Parmeliaceae</taxon>
        <taxon>Letharia</taxon>
    </lineage>
</organism>
<keyword evidence="2" id="KW-1185">Reference proteome</keyword>
<dbReference type="RefSeq" id="XP_037149544.1">
    <property type="nucleotide sequence ID" value="XM_037294163.1"/>
</dbReference>
<gene>
    <name evidence="1" type="ORF">HO133_003240</name>
</gene>
<name>A0A8H6CAZ4_9LECA</name>
<sequence>MTQTDPGWTSTKKSTSVGKLRLETESLSRWQSLQRNAFQGSPMTEEARLNGAKPEKRDTVMAHVYVEMLARRYSGYGPSTLSQALTRRFYWLNPQEIHQYCTGMIS</sequence>
<dbReference type="Proteomes" id="UP000593566">
    <property type="component" value="Unassembled WGS sequence"/>
</dbReference>
<evidence type="ECO:0000313" key="2">
    <source>
        <dbReference type="Proteomes" id="UP000593566"/>
    </source>
</evidence>
<accession>A0A8H6CAZ4</accession>
<dbReference type="EMBL" id="JACCJB010000017">
    <property type="protein sequence ID" value="KAF6220109.1"/>
    <property type="molecule type" value="Genomic_DNA"/>
</dbReference>
<proteinExistence type="predicted"/>
<reference evidence="1 2" key="1">
    <citation type="journal article" date="2020" name="Genomics">
        <title>Complete, high-quality genomes from long-read metagenomic sequencing of two wolf lichen thalli reveals enigmatic genome architecture.</title>
        <authorList>
            <person name="McKenzie S.K."/>
            <person name="Walston R.F."/>
            <person name="Allen J.L."/>
        </authorList>
    </citation>
    <scope>NUCLEOTIDE SEQUENCE [LARGE SCALE GENOMIC DNA]</scope>
    <source>
        <strain evidence="1">WasteWater1</strain>
    </source>
</reference>
<comment type="caution">
    <text evidence="1">The sequence shown here is derived from an EMBL/GenBank/DDBJ whole genome shotgun (WGS) entry which is preliminary data.</text>
</comment>